<accession>A0A075AY67</accession>
<dbReference type="Proteomes" id="UP000030755">
    <property type="component" value="Unassembled WGS sequence"/>
</dbReference>
<protein>
    <submittedName>
        <fullName evidence="1">Uncharacterized protein</fullName>
    </submittedName>
</protein>
<keyword evidence="2" id="KW-1185">Reference proteome</keyword>
<proteinExistence type="predicted"/>
<organism evidence="1 2">
    <name type="scientific">Rozella allomycis (strain CSF55)</name>
    <dbReference type="NCBI Taxonomy" id="988480"/>
    <lineage>
        <taxon>Eukaryota</taxon>
        <taxon>Fungi</taxon>
        <taxon>Fungi incertae sedis</taxon>
        <taxon>Cryptomycota</taxon>
        <taxon>Cryptomycota incertae sedis</taxon>
        <taxon>Rozella</taxon>
    </lineage>
</organism>
<reference evidence="1 2" key="1">
    <citation type="journal article" date="2013" name="Curr. Biol.">
        <title>Shared signatures of parasitism and phylogenomics unite Cryptomycota and microsporidia.</title>
        <authorList>
            <person name="James T.Y."/>
            <person name="Pelin A."/>
            <person name="Bonen L."/>
            <person name="Ahrendt S."/>
            <person name="Sain D."/>
            <person name="Corradi N."/>
            <person name="Stajich J.E."/>
        </authorList>
    </citation>
    <scope>NUCLEOTIDE SEQUENCE [LARGE SCALE GENOMIC DNA]</scope>
    <source>
        <strain evidence="1 2">CSF55</strain>
    </source>
</reference>
<dbReference type="EMBL" id="KE560848">
    <property type="protein sequence ID" value="EPZ35265.1"/>
    <property type="molecule type" value="Genomic_DNA"/>
</dbReference>
<dbReference type="AlphaFoldDB" id="A0A075AY67"/>
<dbReference type="HOGENOM" id="CLU_2607347_0_0_1"/>
<evidence type="ECO:0000313" key="2">
    <source>
        <dbReference type="Proteomes" id="UP000030755"/>
    </source>
</evidence>
<gene>
    <name evidence="1" type="ORF">O9G_000661</name>
</gene>
<evidence type="ECO:0000313" key="1">
    <source>
        <dbReference type="EMBL" id="EPZ35265.1"/>
    </source>
</evidence>
<sequence>MHGRSDIVDNLKVIFMAAYFYLRLIGEGGRSGYTKSHRPEYCTGRGVACNRYRYAICVTRTTTCTAESESNEIDEEDNV</sequence>
<name>A0A075AY67_ROZAC</name>